<dbReference type="Pfam" id="PF12831">
    <property type="entry name" value="FAD_oxidored"/>
    <property type="match status" value="1"/>
</dbReference>
<proteinExistence type="inferred from homology"/>
<organism evidence="7 8">
    <name type="scientific">Actinomycetospora rhizophila</name>
    <dbReference type="NCBI Taxonomy" id="1416876"/>
    <lineage>
        <taxon>Bacteria</taxon>
        <taxon>Bacillati</taxon>
        <taxon>Actinomycetota</taxon>
        <taxon>Actinomycetes</taxon>
        <taxon>Pseudonocardiales</taxon>
        <taxon>Pseudonocardiaceae</taxon>
        <taxon>Actinomycetospora</taxon>
    </lineage>
</organism>
<protein>
    <submittedName>
        <fullName evidence="7">2Fe-2S iron-sulfur cluster-binding protein</fullName>
    </submittedName>
</protein>
<keyword evidence="2" id="KW-0560">Oxidoreductase</keyword>
<dbReference type="Proteomes" id="UP001596175">
    <property type="component" value="Unassembled WGS sequence"/>
</dbReference>
<dbReference type="InterPro" id="IPR042204">
    <property type="entry name" value="2Fe-2S-bd_N"/>
</dbReference>
<dbReference type="InterPro" id="IPR029043">
    <property type="entry name" value="GcvT/YgfZ_C"/>
</dbReference>
<keyword evidence="8" id="KW-1185">Reference proteome</keyword>
<dbReference type="PANTHER" id="PTHR43757">
    <property type="entry name" value="AMINOMETHYLTRANSFERASE"/>
    <property type="match status" value="1"/>
</dbReference>
<dbReference type="PANTHER" id="PTHR43757:SF2">
    <property type="entry name" value="AMINOMETHYLTRANSFERASE, MITOCHONDRIAL"/>
    <property type="match status" value="1"/>
</dbReference>
<dbReference type="Pfam" id="PF01571">
    <property type="entry name" value="GCV_T"/>
    <property type="match status" value="1"/>
</dbReference>
<dbReference type="InterPro" id="IPR013977">
    <property type="entry name" value="GcvT_C"/>
</dbReference>
<dbReference type="SUPFAM" id="SSF101790">
    <property type="entry name" value="Aminomethyltransferase beta-barrel domain"/>
    <property type="match status" value="1"/>
</dbReference>
<accession>A0ABV9ZIY0</accession>
<dbReference type="SUPFAM" id="SSF103025">
    <property type="entry name" value="Folate-binding domain"/>
    <property type="match status" value="1"/>
</dbReference>
<dbReference type="Pfam" id="PF13510">
    <property type="entry name" value="Fer2_4"/>
    <property type="match status" value="1"/>
</dbReference>
<dbReference type="PRINTS" id="PR00469">
    <property type="entry name" value="PNDRDTASEII"/>
</dbReference>
<reference evidence="8" key="1">
    <citation type="journal article" date="2019" name="Int. J. Syst. Evol. Microbiol.">
        <title>The Global Catalogue of Microorganisms (GCM) 10K type strain sequencing project: providing services to taxonomists for standard genome sequencing and annotation.</title>
        <authorList>
            <consortium name="The Broad Institute Genomics Platform"/>
            <consortium name="The Broad Institute Genome Sequencing Center for Infectious Disease"/>
            <person name="Wu L."/>
            <person name="Ma J."/>
        </authorList>
    </citation>
    <scope>NUCLEOTIDE SEQUENCE [LARGE SCALE GENOMIC DNA]</scope>
    <source>
        <strain evidence="8">XZYJ18</strain>
    </source>
</reference>
<dbReference type="InterPro" id="IPR027266">
    <property type="entry name" value="TrmE/GcvT-like"/>
</dbReference>
<dbReference type="InterPro" id="IPR006222">
    <property type="entry name" value="GCVT_N"/>
</dbReference>
<evidence type="ECO:0000256" key="1">
    <source>
        <dbReference type="ARBA" id="ARBA00008609"/>
    </source>
</evidence>
<feature type="domain" description="Aminomethyltransferase C-terminal" evidence="5">
    <location>
        <begin position="871"/>
        <end position="950"/>
    </location>
</feature>
<dbReference type="InterPro" id="IPR028896">
    <property type="entry name" value="GcvT/YgfZ/DmdA"/>
</dbReference>
<dbReference type="Gene3D" id="3.10.20.440">
    <property type="entry name" value="2Fe-2S iron-sulphur cluster binding domain, sarcosine oxidase, alpha subunit, N-terminal domain"/>
    <property type="match status" value="1"/>
</dbReference>
<feature type="region of interest" description="Disordered" evidence="3">
    <location>
        <begin position="1"/>
        <end position="26"/>
    </location>
</feature>
<dbReference type="InterPro" id="IPR041854">
    <property type="entry name" value="BFD-like_2Fe2S-bd_dom_sf"/>
</dbReference>
<evidence type="ECO:0000259" key="4">
    <source>
        <dbReference type="Pfam" id="PF01571"/>
    </source>
</evidence>
<name>A0ABV9ZIY0_9PSEU</name>
<dbReference type="Gene3D" id="3.50.50.60">
    <property type="entry name" value="FAD/NAD(P)-binding domain"/>
    <property type="match status" value="1"/>
</dbReference>
<comment type="similarity">
    <text evidence="1">Belongs to the GcvT family.</text>
</comment>
<dbReference type="RefSeq" id="WP_378022626.1">
    <property type="nucleotide sequence ID" value="NZ_JBHSKG010000010.1"/>
</dbReference>
<evidence type="ECO:0000313" key="8">
    <source>
        <dbReference type="Proteomes" id="UP001596175"/>
    </source>
</evidence>
<dbReference type="InterPro" id="IPR041117">
    <property type="entry name" value="SoxA_A3"/>
</dbReference>
<comment type="caution">
    <text evidence="7">The sequence shown here is derived from an EMBL/GenBank/DDBJ whole genome shotgun (WGS) entry which is preliminary data.</text>
</comment>
<evidence type="ECO:0000259" key="5">
    <source>
        <dbReference type="Pfam" id="PF08669"/>
    </source>
</evidence>
<evidence type="ECO:0000313" key="7">
    <source>
        <dbReference type="EMBL" id="MFC5140466.1"/>
    </source>
</evidence>
<sequence>MSLLPTTRRPREAAAPSARLDPQPGEVIDRRRTIPFTWNGEPHTAHPGDTIASALAAAGVRVFARSYKYHRPRGLLTADYLDPGAFLQVGDEPNVRGAHRLVEAGMDVSSQNTWPSLRYDVKAVNQLAGRFLATGFYYKTFIKPEPLWPLYEKVLRRFVHAGSITPERGEAFYDHRHAHPDVVVAGGGPAGMAAALAAARAGASVMLVEENHHLGGHLRWGDTADLAALADLRAQVAAETGIEVLLDSVVTGRYDDNWVGIAQRGLPTVTERLIKARAKTLVVAPGLVERPYVFAGNDLPGVMLSTAVRRLINLYAVRPGQRAVVMSANPEGDLAVADLERAGVEVAAVLDARERRGVVRAHGRGGLRAVETNEGHRIEADLLVTATGWTAPTSLLNQSGDRPVYDPRAARFVPDPARMPENVLAAGEVVGDATLEAIIEHADAVGREAARRAGRIARAWRAATPATDDTGDDPVAIPPLAPLPHPELFAAGTGGFVDFCEDVSAKDITTAVAEGYDSVELVKRYTTVTMGPTQGKLETVNAVALVAAATGRSIAETGTTTWRPVYAPVTLGALAGRPHEPVRYSPMQRWHERHGATPLVAGQWIRPEHYGDPAAEVNAVRTKVGIIDVTPIGKLDLRGPDVPKLLNLLYVNKWSKLGVGRVRYGVMCAEDGVVMDDGVTGRLGEDHYLMSTTSSGAATVWEWVENWLQTAHPDWQVHVTPVTTAYASINIAGPRSRELLSRLTDVDLSADAFGYMNVRQGSVAGVDDCVLWRIGFTGELSYEIHVPASYGLHVWERLMSVGADLGVTPFGVEAQRILRLEKGHFIVGQDTDGLTQGFTAGLDGLIKLDKDDFVGLPELAWQRERDEHPHLVGLRPVDGSIVPPEASQILDRAGGIAGRVTSSRMSPTLGRAIGLAQIDRELAAVGTRVTVRLPDGRDITAEVTDHVHVDPEGARQRV</sequence>
<feature type="domain" description="SoxA A3" evidence="6">
    <location>
        <begin position="496"/>
        <end position="577"/>
    </location>
</feature>
<dbReference type="PRINTS" id="PR00368">
    <property type="entry name" value="FADPNR"/>
</dbReference>
<dbReference type="Pfam" id="PF08669">
    <property type="entry name" value="GCV_T_C"/>
    <property type="match status" value="1"/>
</dbReference>
<evidence type="ECO:0000256" key="3">
    <source>
        <dbReference type="SAM" id="MobiDB-lite"/>
    </source>
</evidence>
<dbReference type="Gene3D" id="1.10.10.1100">
    <property type="entry name" value="BFD-like [2Fe-2S]-binding domain"/>
    <property type="match status" value="1"/>
</dbReference>
<dbReference type="Gene3D" id="3.30.1360.120">
    <property type="entry name" value="Probable tRNA modification gtpase trme, domain 1"/>
    <property type="match status" value="1"/>
</dbReference>
<gene>
    <name evidence="7" type="ORF">ACFPK1_19665</name>
</gene>
<dbReference type="InterPro" id="IPR036188">
    <property type="entry name" value="FAD/NAD-bd_sf"/>
</dbReference>
<evidence type="ECO:0000256" key="2">
    <source>
        <dbReference type="ARBA" id="ARBA00023002"/>
    </source>
</evidence>
<dbReference type="Pfam" id="PF17806">
    <property type="entry name" value="SO_alpha_A3"/>
    <property type="match status" value="1"/>
</dbReference>
<dbReference type="SUPFAM" id="SSF51905">
    <property type="entry name" value="FAD/NAD(P)-binding domain"/>
    <property type="match status" value="1"/>
</dbReference>
<evidence type="ECO:0000259" key="6">
    <source>
        <dbReference type="Pfam" id="PF17806"/>
    </source>
</evidence>
<dbReference type="EMBL" id="JBHSKG010000010">
    <property type="protein sequence ID" value="MFC5140466.1"/>
    <property type="molecule type" value="Genomic_DNA"/>
</dbReference>
<feature type="domain" description="GCVT N-terminal" evidence="4">
    <location>
        <begin position="587"/>
        <end position="850"/>
    </location>
</feature>